<feature type="compositionally biased region" description="Low complexity" evidence="1">
    <location>
        <begin position="507"/>
        <end position="518"/>
    </location>
</feature>
<accession>A0AAW0CCC7</accession>
<dbReference type="Proteomes" id="UP001383192">
    <property type="component" value="Unassembled WGS sequence"/>
</dbReference>
<proteinExistence type="predicted"/>
<feature type="compositionally biased region" description="Basic and acidic residues" evidence="1">
    <location>
        <begin position="452"/>
        <end position="468"/>
    </location>
</feature>
<keyword evidence="3" id="KW-1185">Reference proteome</keyword>
<feature type="region of interest" description="Disordered" evidence="1">
    <location>
        <begin position="283"/>
        <end position="664"/>
    </location>
</feature>
<name>A0AAW0CCC7_9AGAR</name>
<sequence length="831" mass="91214">MSGWNQNLCRGKINAANLIRQDRSYIEDYAKRYDISQELSSEEIVSQIFSDGKEWIPILDMHSWAGDEDKMDITARKVPRNRNHERFLAPHRPKPNARHSPLPREFPDPPEDTYTPSPSPEPALRGRGSPGFGPTSAEGASPRPQIYFAYPPEHGLPERDANDRDRPREKCLEELFIDHEADRESLSHATDELFRLAEKASLEVVGLMGDIKAERKDMQILVSAIEKICGREVREKITADTKATVAARQPVAAERSDDAQTGDVRIPVDGRNKAILGRNPLVRLPRHPNRTINGSNAASSSMEAGAGPIGENSSAAAVIASRGPKPNVNPPTRKRAASDGGMTTRRINTRLASSRAQQEEMMKRLAKRPLRPLDGPANKDGTTKPEASKRNTRNKGDAGIPPPKPSDNDRGGDHDDHNGDPKPNGGGGAIPAALPTQSKGLKRNIEQVDEDDNHRHAESERTRPDRPSNKRAKRGGTVSQTHNRKTPQPRAQNAPSGSHQPSNLGAQPSSSRPSTSQPNDNNVSTSNAPPPSRPRPLTRQYNIFFPLLESQESQSSQQTPPPPPTPLPQGAPTPTVTPQPSPPPAPSSPPLLGQEEEGGKGHSVFLGMAEPPSDWEPDSDEDSVMADDGNSDGAEEDEEKRRERRQKRFSALHNGLVQNGLKFVDVGDKLGRLAVFKLPPKEKSPESDSDVGAPVAGPSSRPQPVNPVAGPSTSPDSNSDAEPQELPTRRSFWFDPPPVPRGRALRRQTERVMVDPLTQRLIAYDWTLENRNREVARTAREAETRDNLRQIREAVVNAPPNPVIVVQDESEFMDEDVELTNVVGWDGSMLF</sequence>
<dbReference type="EMBL" id="JAYKXP010000049">
    <property type="protein sequence ID" value="KAK7036731.1"/>
    <property type="molecule type" value="Genomic_DNA"/>
</dbReference>
<comment type="caution">
    <text evidence="2">The sequence shown here is derived from an EMBL/GenBank/DDBJ whole genome shotgun (WGS) entry which is preliminary data.</text>
</comment>
<evidence type="ECO:0000313" key="3">
    <source>
        <dbReference type="Proteomes" id="UP001383192"/>
    </source>
</evidence>
<feature type="compositionally biased region" description="Polar residues" evidence="1">
    <location>
        <begin position="711"/>
        <end position="721"/>
    </location>
</feature>
<feature type="region of interest" description="Disordered" evidence="1">
    <location>
        <begin position="76"/>
        <end position="166"/>
    </location>
</feature>
<reference evidence="2 3" key="1">
    <citation type="submission" date="2024-01" db="EMBL/GenBank/DDBJ databases">
        <title>A draft genome for a cacao thread blight-causing isolate of Paramarasmius palmivorus.</title>
        <authorList>
            <person name="Baruah I.K."/>
            <person name="Bukari Y."/>
            <person name="Amoako-Attah I."/>
            <person name="Meinhardt L.W."/>
            <person name="Bailey B.A."/>
            <person name="Cohen S.P."/>
        </authorList>
    </citation>
    <scope>NUCLEOTIDE SEQUENCE [LARGE SCALE GENOMIC DNA]</scope>
    <source>
        <strain evidence="2 3">GH-12</strain>
    </source>
</reference>
<feature type="compositionally biased region" description="Low complexity" evidence="1">
    <location>
        <begin position="546"/>
        <end position="558"/>
    </location>
</feature>
<feature type="compositionally biased region" description="Pro residues" evidence="1">
    <location>
        <begin position="559"/>
        <end position="589"/>
    </location>
</feature>
<gene>
    <name evidence="2" type="ORF">VNI00_011396</name>
</gene>
<evidence type="ECO:0000313" key="2">
    <source>
        <dbReference type="EMBL" id="KAK7036731.1"/>
    </source>
</evidence>
<feature type="compositionally biased region" description="Basic and acidic residues" evidence="1">
    <location>
        <begin position="406"/>
        <end position="420"/>
    </location>
</feature>
<dbReference type="AlphaFoldDB" id="A0AAW0CCC7"/>
<evidence type="ECO:0000256" key="1">
    <source>
        <dbReference type="SAM" id="MobiDB-lite"/>
    </source>
</evidence>
<feature type="compositionally biased region" description="Acidic residues" evidence="1">
    <location>
        <begin position="613"/>
        <end position="638"/>
    </location>
</feature>
<protein>
    <submittedName>
        <fullName evidence="2">Uncharacterized protein</fullName>
    </submittedName>
</protein>
<feature type="compositionally biased region" description="Polar residues" evidence="1">
    <location>
        <begin position="489"/>
        <end position="506"/>
    </location>
</feature>
<feature type="region of interest" description="Disordered" evidence="1">
    <location>
        <begin position="680"/>
        <end position="747"/>
    </location>
</feature>
<organism evidence="2 3">
    <name type="scientific">Paramarasmius palmivorus</name>
    <dbReference type="NCBI Taxonomy" id="297713"/>
    <lineage>
        <taxon>Eukaryota</taxon>
        <taxon>Fungi</taxon>
        <taxon>Dikarya</taxon>
        <taxon>Basidiomycota</taxon>
        <taxon>Agaricomycotina</taxon>
        <taxon>Agaricomycetes</taxon>
        <taxon>Agaricomycetidae</taxon>
        <taxon>Agaricales</taxon>
        <taxon>Marasmiineae</taxon>
        <taxon>Marasmiaceae</taxon>
        <taxon>Paramarasmius</taxon>
    </lineage>
</organism>
<feature type="compositionally biased region" description="Polar residues" evidence="1">
    <location>
        <begin position="290"/>
        <end position="302"/>
    </location>
</feature>
<feature type="compositionally biased region" description="Basic and acidic residues" evidence="1">
    <location>
        <begin position="155"/>
        <end position="166"/>
    </location>
</feature>